<protein>
    <submittedName>
        <fullName evidence="1">Uncharacterized protein</fullName>
    </submittedName>
</protein>
<evidence type="ECO:0000313" key="1">
    <source>
        <dbReference type="EMBL" id="PTX44177.1"/>
    </source>
</evidence>
<accession>A0A2T6AK64</accession>
<reference evidence="1 2" key="1">
    <citation type="submission" date="2018-04" db="EMBL/GenBank/DDBJ databases">
        <title>Genomic Encyclopedia of Archaeal and Bacterial Type Strains, Phase II (KMG-II): from individual species to whole genera.</title>
        <authorList>
            <person name="Goeker M."/>
        </authorList>
    </citation>
    <scope>NUCLEOTIDE SEQUENCE [LARGE SCALE GENOMIC DNA]</scope>
    <source>
        <strain evidence="1 2">DSM 23082</strain>
    </source>
</reference>
<sequence length="511" mass="57468">MSVFVLWSCSQDDTQIEPEESLTVYRDKEIVDDKLYFSSRESLDDFINEKSESEFQKAANSFRKKGFKPLAPMFTEDEAQKKTEFLQKKKERLLKKSDLYTSKNHENAEVDVDDELIMDPRFAALLNEGREIIVGDTIYVYTQKGLFYSDLSHESNLRDYLAKKNKASLEKREEIIDVCGTGEVEPYVFQHSDCDGGGGGGGGGTPPAPSYDDFPLDIKRSLGVCVVDDTSLWQQVFGQAETCHDYFADDRRAKVKFWNQNYFIFSSIGAQVKHQKKNFFIWDSSDATDYIEMGLTNVSFKYNFPTAVYGEIFRNISSGVIITWKGKTYTADGRVINGYPLQASNLPFDVQDNDAISVYLFNEDINIIDEQQANNIIRDAARNFISTYGSSLETPISNTSDDLGIHGVIIDPLSNGATFTIVGQIIRQQNASSITKIFDFNVLVGFNLKLSGGSYSVGPKGDAMVYNSGASVEYESVMATSYTDVTLDMYGVVRRNGDEYRGRRVISENLE</sequence>
<gene>
    <name evidence="1" type="ORF">C8P64_0147</name>
</gene>
<dbReference type="EMBL" id="QBKQ01000001">
    <property type="protein sequence ID" value="PTX44177.1"/>
    <property type="molecule type" value="Genomic_DNA"/>
</dbReference>
<dbReference type="Proteomes" id="UP000244174">
    <property type="component" value="Unassembled WGS sequence"/>
</dbReference>
<organism evidence="1 2">
    <name type="scientific">Christiangramia gaetbulicola</name>
    <dbReference type="NCBI Taxonomy" id="703340"/>
    <lineage>
        <taxon>Bacteria</taxon>
        <taxon>Pseudomonadati</taxon>
        <taxon>Bacteroidota</taxon>
        <taxon>Flavobacteriia</taxon>
        <taxon>Flavobacteriales</taxon>
        <taxon>Flavobacteriaceae</taxon>
        <taxon>Christiangramia</taxon>
    </lineage>
</organism>
<evidence type="ECO:0000313" key="2">
    <source>
        <dbReference type="Proteomes" id="UP000244174"/>
    </source>
</evidence>
<proteinExistence type="predicted"/>
<dbReference type="AlphaFoldDB" id="A0A2T6AK64"/>
<comment type="caution">
    <text evidence="1">The sequence shown here is derived from an EMBL/GenBank/DDBJ whole genome shotgun (WGS) entry which is preliminary data.</text>
</comment>
<name>A0A2T6AK64_9FLAO</name>
<keyword evidence="2" id="KW-1185">Reference proteome</keyword>